<organism evidence="2 3">
    <name type="scientific">Asticcacaulis machinosus</name>
    <dbReference type="NCBI Taxonomy" id="2984211"/>
    <lineage>
        <taxon>Bacteria</taxon>
        <taxon>Pseudomonadati</taxon>
        <taxon>Pseudomonadota</taxon>
        <taxon>Alphaproteobacteria</taxon>
        <taxon>Caulobacterales</taxon>
        <taxon>Caulobacteraceae</taxon>
        <taxon>Asticcacaulis</taxon>
    </lineage>
</organism>
<gene>
    <name evidence="2" type="ORF">PQU98_03940</name>
</gene>
<reference evidence="2 3" key="1">
    <citation type="submission" date="2023-01" db="EMBL/GenBank/DDBJ databases">
        <title>Novel species of the genus Asticcacaulis isolated from rivers.</title>
        <authorList>
            <person name="Lu H."/>
        </authorList>
    </citation>
    <scope>NUCLEOTIDE SEQUENCE [LARGE SCALE GENOMIC DNA]</scope>
    <source>
        <strain evidence="2 3">LKC15W</strain>
    </source>
</reference>
<accession>A0ABT5HGP3</accession>
<dbReference type="PROSITE" id="PS51257">
    <property type="entry name" value="PROKAR_LIPOPROTEIN"/>
    <property type="match status" value="1"/>
</dbReference>
<keyword evidence="1" id="KW-1133">Transmembrane helix</keyword>
<sequence>MYEKKVLNGYVLGGYACAFAFSLVVWGLLLFQVTKFDLPFDGTFNASMADASVSLRHEPVRGEMITRDTRLRAVPSAG</sequence>
<evidence type="ECO:0000313" key="2">
    <source>
        <dbReference type="EMBL" id="MDC7675266.1"/>
    </source>
</evidence>
<protein>
    <submittedName>
        <fullName evidence="2">Uncharacterized protein</fullName>
    </submittedName>
</protein>
<comment type="caution">
    <text evidence="2">The sequence shown here is derived from an EMBL/GenBank/DDBJ whole genome shotgun (WGS) entry which is preliminary data.</text>
</comment>
<name>A0ABT5HGP3_9CAUL</name>
<dbReference type="EMBL" id="JAQQKV010000001">
    <property type="protein sequence ID" value="MDC7675266.1"/>
    <property type="molecule type" value="Genomic_DNA"/>
</dbReference>
<dbReference type="Proteomes" id="UP001218579">
    <property type="component" value="Unassembled WGS sequence"/>
</dbReference>
<feature type="transmembrane region" description="Helical" evidence="1">
    <location>
        <begin position="12"/>
        <end position="31"/>
    </location>
</feature>
<keyword evidence="3" id="KW-1185">Reference proteome</keyword>
<keyword evidence="1" id="KW-0812">Transmembrane</keyword>
<evidence type="ECO:0000256" key="1">
    <source>
        <dbReference type="SAM" id="Phobius"/>
    </source>
</evidence>
<proteinExistence type="predicted"/>
<dbReference type="RefSeq" id="WP_272743577.1">
    <property type="nucleotide sequence ID" value="NZ_JAQQKV010000001.1"/>
</dbReference>
<evidence type="ECO:0000313" key="3">
    <source>
        <dbReference type="Proteomes" id="UP001218579"/>
    </source>
</evidence>
<keyword evidence="1" id="KW-0472">Membrane</keyword>